<dbReference type="PANTHER" id="PTHR15460">
    <property type="entry name" value="PEROXISOMAL MEMBRANE PROTEIN 4"/>
    <property type="match status" value="1"/>
</dbReference>
<dbReference type="PANTHER" id="PTHR15460:SF3">
    <property type="entry name" value="PEROXISOMAL MEMBRANE PROTEIN 4"/>
    <property type="match status" value="1"/>
</dbReference>
<dbReference type="GO" id="GO:0005778">
    <property type="term" value="C:peroxisomal membrane"/>
    <property type="evidence" value="ECO:0007669"/>
    <property type="project" value="TreeGrafter"/>
</dbReference>
<dbReference type="AlphaFoldDB" id="A0A8H8QIJ9"/>
<reference evidence="2" key="1">
    <citation type="submission" date="2018-08" db="EMBL/GenBank/DDBJ databases">
        <authorList>
            <person name="Guldener U."/>
        </authorList>
    </citation>
    <scope>NUCLEOTIDE SEQUENCE</scope>
    <source>
        <strain evidence="2">UB2</strain>
    </source>
</reference>
<accession>A0A8H8QIJ9</accession>
<evidence type="ECO:0000313" key="3">
    <source>
        <dbReference type="Proteomes" id="UP000658997"/>
    </source>
</evidence>
<proteinExistence type="predicted"/>
<evidence type="ECO:0000256" key="1">
    <source>
        <dbReference type="SAM" id="MobiDB-lite"/>
    </source>
</evidence>
<feature type="region of interest" description="Disordered" evidence="1">
    <location>
        <begin position="327"/>
        <end position="352"/>
    </location>
</feature>
<comment type="caution">
    <text evidence="2">The sequence shown here is derived from an EMBL/GenBank/DDBJ whole genome shotgun (WGS) entry which is preliminary data.</text>
</comment>
<dbReference type="EMBL" id="ULHB01000014">
    <property type="protein sequence ID" value="SYW76132.1"/>
    <property type="molecule type" value="Genomic_DNA"/>
</dbReference>
<sequence length="352" mass="39474">MSDLEKRLTQIALNPAYHDIFTVLKGLRNGIVYGAKIRFPHALVMTLLFGRGTRGEKLSFILRATRMHALNLGRFTALYKLLSIGLRRTYEAWGGKGAVPKWHSFLAGLVAGNILFGERTPVNEQIVLYTSSRVMASFLPRAETRKDWPAGKPKPPQKAWFAAYATTTWGVVMFLHEYRRETLQSGMVNSMDYLYHNAEKWDRCICRANHIKAKLRWLQETYYRERNKLLLTGAGMLLEDMDASNLYTWFEKMHEMMNGRFYADPTALITTPSLDFTSNDKADMPSYSSADIPMDLSGSKPYYHSAHGHGLPPILILMDPTNPPAAVASTSGASIAGAGDDDVFTTPSPLQA</sequence>
<dbReference type="InterPro" id="IPR019531">
    <property type="entry name" value="Pmp4"/>
</dbReference>
<dbReference type="Proteomes" id="UP000658997">
    <property type="component" value="Unassembled WGS sequence"/>
</dbReference>
<name>A0A8H8QIJ9_9BASI</name>
<gene>
    <name evidence="2" type="ORF">UBRO2_01203</name>
</gene>
<keyword evidence="3" id="KW-1185">Reference proteome</keyword>
<protein>
    <submittedName>
        <fullName evidence="2">Related to peroxisomal membrane protein 4</fullName>
    </submittedName>
</protein>
<evidence type="ECO:0000313" key="2">
    <source>
        <dbReference type="EMBL" id="SYW76132.1"/>
    </source>
</evidence>
<feature type="compositionally biased region" description="Low complexity" evidence="1">
    <location>
        <begin position="327"/>
        <end position="338"/>
    </location>
</feature>
<dbReference type="Pfam" id="PF02466">
    <property type="entry name" value="Tim17"/>
    <property type="match status" value="1"/>
</dbReference>
<organism evidence="2 3">
    <name type="scientific">Ustilago bromivora</name>
    <dbReference type="NCBI Taxonomy" id="307758"/>
    <lineage>
        <taxon>Eukaryota</taxon>
        <taxon>Fungi</taxon>
        <taxon>Dikarya</taxon>
        <taxon>Basidiomycota</taxon>
        <taxon>Ustilaginomycotina</taxon>
        <taxon>Ustilaginomycetes</taxon>
        <taxon>Ustilaginales</taxon>
        <taxon>Ustilaginaceae</taxon>
        <taxon>Ustilago</taxon>
    </lineage>
</organism>